<dbReference type="PANTHER" id="PTHR42673:SF4">
    <property type="entry name" value="MALEYLACETOACETATE ISOMERASE"/>
    <property type="match status" value="1"/>
</dbReference>
<dbReference type="GO" id="GO:0006559">
    <property type="term" value="P:L-phenylalanine catabolic process"/>
    <property type="evidence" value="ECO:0007669"/>
    <property type="project" value="TreeGrafter"/>
</dbReference>
<dbReference type="SUPFAM" id="SSF52833">
    <property type="entry name" value="Thioredoxin-like"/>
    <property type="match status" value="1"/>
</dbReference>
<organism evidence="2 3">
    <name type="scientific">Brevundimonas abyssalis TAR-001</name>
    <dbReference type="NCBI Taxonomy" id="1391729"/>
    <lineage>
        <taxon>Bacteria</taxon>
        <taxon>Pseudomonadati</taxon>
        <taxon>Pseudomonadota</taxon>
        <taxon>Alphaproteobacteria</taxon>
        <taxon>Caulobacterales</taxon>
        <taxon>Caulobacteraceae</taxon>
        <taxon>Brevundimonas</taxon>
    </lineage>
</organism>
<dbReference type="InterPro" id="IPR036249">
    <property type="entry name" value="Thioredoxin-like_sf"/>
</dbReference>
<gene>
    <name evidence="2" type="ORF">MBEBAB_0501</name>
</gene>
<dbReference type="EMBL" id="BATC01000005">
    <property type="protein sequence ID" value="GAD58251.1"/>
    <property type="molecule type" value="Genomic_DNA"/>
</dbReference>
<dbReference type="PROSITE" id="PS50404">
    <property type="entry name" value="GST_NTER"/>
    <property type="match status" value="1"/>
</dbReference>
<dbReference type="AlphaFoldDB" id="A0A8E0KHG1"/>
<sequence length="218" mass="24157">MKLILGDKAYSTWSLRPWLVLRRCGADFNEVMVPLNRPDTAEAIARHAPAGKVPALQVDGVTIWDSLAITLWAEERFPDVALWPADAKARWVARSTVCEMHSAFGTLRGELGMAPDHPMCVVQDQPHVPSEALSADIRRMIAMWKDAKARFGQNGPFLFGDWSVADAFFTPVAARFRHFRIDLNAHGDDGTAKAYIDALLSQPDFLDWEAAGRAELAA</sequence>
<dbReference type="CDD" id="cd03043">
    <property type="entry name" value="GST_N_1"/>
    <property type="match status" value="1"/>
</dbReference>
<dbReference type="GO" id="GO:0016034">
    <property type="term" value="F:maleylacetoacetate isomerase activity"/>
    <property type="evidence" value="ECO:0007669"/>
    <property type="project" value="TreeGrafter"/>
</dbReference>
<dbReference type="RefSeq" id="WP_021696347.1">
    <property type="nucleotide sequence ID" value="NZ_BATC01000005.1"/>
</dbReference>
<accession>A0A8E0KHG1</accession>
<keyword evidence="2" id="KW-0808">Transferase</keyword>
<name>A0A8E0KHG1_9CAUL</name>
<proteinExistence type="predicted"/>
<dbReference type="OrthoDB" id="9799538at2"/>
<dbReference type="SUPFAM" id="SSF47616">
    <property type="entry name" value="GST C-terminal domain-like"/>
    <property type="match status" value="1"/>
</dbReference>
<protein>
    <submittedName>
        <fullName evidence="2">Glutathione S-transferase</fullName>
    </submittedName>
</protein>
<evidence type="ECO:0000259" key="1">
    <source>
        <dbReference type="PROSITE" id="PS50404"/>
    </source>
</evidence>
<evidence type="ECO:0000313" key="2">
    <source>
        <dbReference type="EMBL" id="GAD58251.1"/>
    </source>
</evidence>
<evidence type="ECO:0000313" key="3">
    <source>
        <dbReference type="Proteomes" id="UP000016569"/>
    </source>
</evidence>
<dbReference type="Gene3D" id="1.20.1050.10">
    <property type="match status" value="1"/>
</dbReference>
<feature type="domain" description="GST N-terminal" evidence="1">
    <location>
        <begin position="1"/>
        <end position="81"/>
    </location>
</feature>
<reference evidence="3" key="1">
    <citation type="journal article" date="2013" name="Genome Announc.">
        <title>Draft Genome Sequence of the Dimorphic Prosthecate Bacterium Brevundimonas abyssalis TAR-001T.</title>
        <authorList>
            <person name="Tsubouchi T."/>
            <person name="Nishi S."/>
            <person name="Usui K."/>
            <person name="Shimane Y."/>
            <person name="Takaki Y."/>
            <person name="Maruyama T."/>
            <person name="Hatada Y."/>
        </authorList>
    </citation>
    <scope>NUCLEOTIDE SEQUENCE [LARGE SCALE GENOMIC DNA]</scope>
    <source>
        <strain evidence="3">TAR-001</strain>
    </source>
</reference>
<dbReference type="InterPro" id="IPR036282">
    <property type="entry name" value="Glutathione-S-Trfase_C_sf"/>
</dbReference>
<dbReference type="GO" id="GO:0006749">
    <property type="term" value="P:glutathione metabolic process"/>
    <property type="evidence" value="ECO:0007669"/>
    <property type="project" value="TreeGrafter"/>
</dbReference>
<dbReference type="Pfam" id="PF13409">
    <property type="entry name" value="GST_N_2"/>
    <property type="match status" value="1"/>
</dbReference>
<comment type="caution">
    <text evidence="2">The sequence shown here is derived from an EMBL/GenBank/DDBJ whole genome shotgun (WGS) entry which is preliminary data.</text>
</comment>
<dbReference type="Proteomes" id="UP000016569">
    <property type="component" value="Unassembled WGS sequence"/>
</dbReference>
<dbReference type="InterPro" id="IPR004045">
    <property type="entry name" value="Glutathione_S-Trfase_N"/>
</dbReference>
<dbReference type="GO" id="GO:0004364">
    <property type="term" value="F:glutathione transferase activity"/>
    <property type="evidence" value="ECO:0007669"/>
    <property type="project" value="TreeGrafter"/>
</dbReference>
<dbReference type="PANTHER" id="PTHR42673">
    <property type="entry name" value="MALEYLACETOACETATE ISOMERASE"/>
    <property type="match status" value="1"/>
</dbReference>
<dbReference type="CDD" id="cd03194">
    <property type="entry name" value="GST_C_3"/>
    <property type="match status" value="1"/>
</dbReference>
<keyword evidence="3" id="KW-1185">Reference proteome</keyword>
<dbReference type="Gene3D" id="3.40.30.10">
    <property type="entry name" value="Glutaredoxin"/>
    <property type="match status" value="1"/>
</dbReference>